<sequence length="397" mass="43532">MDRVKSIFAKRQCNASKGKERELFQNTDEIEHSAVDIGTAKDWKEFLKSAYYGTIVPAEYLEVDKDQGDPNFCIETFVHPLEKEARCALLLKQFNAYKGSTEHNLLDEVYRTLAHDTMETEVWRGILTFRPFDTTHINAVDQLQKVGFSPTDIAATSWHPVFGPKFSRANTREDIPVGAGSGAGSARETFHVMLSERMQARQFHSEGSSGRYTSAPSFESSVPSDGEEVGGLVFGDLSLSDERLANDFPVNPPPSRASFASSLSEIPRSASVLSIARSVSIITNCPALINHDHECTPPSDVLPASPSHPLVPAPPATGIEYTGPSPSAVLDQSLEDHVIAPVVREEMDVENDRREECNREYRLIILPILVVFVGGSIAAIVAAIVVANKRKCVGDCF</sequence>
<organism evidence="3 4">
    <name type="scientific">Monilinia fructigena</name>
    <dbReference type="NCBI Taxonomy" id="38457"/>
    <lineage>
        <taxon>Eukaryota</taxon>
        <taxon>Fungi</taxon>
        <taxon>Dikarya</taxon>
        <taxon>Ascomycota</taxon>
        <taxon>Pezizomycotina</taxon>
        <taxon>Leotiomycetes</taxon>
        <taxon>Helotiales</taxon>
        <taxon>Sclerotiniaceae</taxon>
        <taxon>Monilinia</taxon>
    </lineage>
</organism>
<feature type="region of interest" description="Disordered" evidence="1">
    <location>
        <begin position="203"/>
        <end position="227"/>
    </location>
</feature>
<feature type="transmembrane region" description="Helical" evidence="2">
    <location>
        <begin position="363"/>
        <end position="387"/>
    </location>
</feature>
<keyword evidence="2" id="KW-0472">Membrane</keyword>
<evidence type="ECO:0000313" key="3">
    <source>
        <dbReference type="EMBL" id="RAL66992.1"/>
    </source>
</evidence>
<name>A0A395J3F4_9HELO</name>
<keyword evidence="2" id="KW-1133">Transmembrane helix</keyword>
<accession>A0A395J3F4</accession>
<dbReference type="AlphaFoldDB" id="A0A395J3F4"/>
<evidence type="ECO:0000256" key="2">
    <source>
        <dbReference type="SAM" id="Phobius"/>
    </source>
</evidence>
<dbReference type="Proteomes" id="UP000249056">
    <property type="component" value="Unassembled WGS sequence"/>
</dbReference>
<feature type="compositionally biased region" description="Polar residues" evidence="1">
    <location>
        <begin position="205"/>
        <end position="223"/>
    </location>
</feature>
<gene>
    <name evidence="3" type="ORF">DID88_007772</name>
</gene>
<proteinExistence type="predicted"/>
<comment type="caution">
    <text evidence="3">The sequence shown here is derived from an EMBL/GenBank/DDBJ whole genome shotgun (WGS) entry which is preliminary data.</text>
</comment>
<reference evidence="3 4" key="1">
    <citation type="submission" date="2018-06" db="EMBL/GenBank/DDBJ databases">
        <title>Genome Sequence of the Brown Rot Fungal Pathogen Monilinia fructigena.</title>
        <authorList>
            <person name="Landi L."/>
            <person name="De Miccolis Angelini R.M."/>
            <person name="Pollastro S."/>
            <person name="Abate D."/>
            <person name="Faretra F."/>
            <person name="Romanazzi G."/>
        </authorList>
    </citation>
    <scope>NUCLEOTIDE SEQUENCE [LARGE SCALE GENOMIC DNA]</scope>
    <source>
        <strain evidence="3 4">Mfrg269</strain>
    </source>
</reference>
<protein>
    <submittedName>
        <fullName evidence="3">Uncharacterized protein</fullName>
    </submittedName>
</protein>
<dbReference type="OrthoDB" id="3505603at2759"/>
<evidence type="ECO:0000313" key="4">
    <source>
        <dbReference type="Proteomes" id="UP000249056"/>
    </source>
</evidence>
<dbReference type="EMBL" id="QKRW01000005">
    <property type="protein sequence ID" value="RAL66992.1"/>
    <property type="molecule type" value="Genomic_DNA"/>
</dbReference>
<evidence type="ECO:0000256" key="1">
    <source>
        <dbReference type="SAM" id="MobiDB-lite"/>
    </source>
</evidence>
<keyword evidence="4" id="KW-1185">Reference proteome</keyword>
<keyword evidence="2" id="KW-0812">Transmembrane</keyword>